<dbReference type="AlphaFoldDB" id="E8X7L1"/>
<feature type="transmembrane region" description="Helical" evidence="1">
    <location>
        <begin position="319"/>
        <end position="338"/>
    </location>
</feature>
<evidence type="ECO:0008006" key="4">
    <source>
        <dbReference type="Google" id="ProtNLM"/>
    </source>
</evidence>
<keyword evidence="1" id="KW-0812">Transmembrane</keyword>
<feature type="transmembrane region" description="Helical" evidence="1">
    <location>
        <begin position="15"/>
        <end position="34"/>
    </location>
</feature>
<accession>E8X7L1</accession>
<evidence type="ECO:0000256" key="1">
    <source>
        <dbReference type="SAM" id="Phobius"/>
    </source>
</evidence>
<feature type="transmembrane region" description="Helical" evidence="1">
    <location>
        <begin position="358"/>
        <end position="379"/>
    </location>
</feature>
<dbReference type="KEGG" id="acm:AciX9_4501"/>
<evidence type="ECO:0000313" key="2">
    <source>
        <dbReference type="EMBL" id="ADW71445.1"/>
    </source>
</evidence>
<sequence>MTIDPTLSASDSSRFNFPALCYALLPALFALRYVNTPPDLRTYGPSHWFLNYHNGFVRRALVGQVFSHFNYLSWRSIFVVEALILGIVVVCTYLVFRSMLFGTLNERRFSAFLLAAPAFLPHLAYMGGEMDNFLYMALLAGAFCLMRLRSNTGLLAVTLFSALGLVLHEGFLLMFYPLVLVLIIELIHQRRLKPAAVGIHLAVIASCFLSILHFGKMKGLEAEWVSRAQARTDMPIERTVFVALHNSLGEQVHFALTHYTISLVARVALTLLMCIPYEVVLWRLLISVIEGRGYSIGLQRTVCCLFLVPLLLIPLGHDAMRWIAALCINISLYMLFLYQTDNRHGEGSGGMRALLANWNAAPAGMATFLYLSVLGPWGLAGNRLFANLANLLAR</sequence>
<organism evidence="3">
    <name type="scientific">Granulicella tundricola (strain ATCC BAA-1859 / DSM 23138 / MP5ACTX9)</name>
    <dbReference type="NCBI Taxonomy" id="1198114"/>
    <lineage>
        <taxon>Bacteria</taxon>
        <taxon>Pseudomonadati</taxon>
        <taxon>Acidobacteriota</taxon>
        <taxon>Terriglobia</taxon>
        <taxon>Terriglobales</taxon>
        <taxon>Acidobacteriaceae</taxon>
        <taxon>Granulicella</taxon>
    </lineage>
</organism>
<dbReference type="Proteomes" id="UP000000343">
    <property type="component" value="Plasmid pACIX904"/>
</dbReference>
<name>E8X7L1_GRATM</name>
<feature type="transmembrane region" description="Helical" evidence="1">
    <location>
        <begin position="108"/>
        <end position="125"/>
    </location>
</feature>
<keyword evidence="1" id="KW-1133">Transmembrane helix</keyword>
<feature type="transmembrane region" description="Helical" evidence="1">
    <location>
        <begin position="77"/>
        <end position="96"/>
    </location>
</feature>
<reference evidence="3" key="1">
    <citation type="submission" date="2011-01" db="EMBL/GenBank/DDBJ databases">
        <title>Complete sequence of plasmid4 of Acidobacterium sp. MP5ACTX9.</title>
        <authorList>
            <consortium name="US DOE Joint Genome Institute"/>
            <person name="Lucas S."/>
            <person name="Copeland A."/>
            <person name="Lapidus A."/>
            <person name="Cheng J.-F."/>
            <person name="Goodwin L."/>
            <person name="Pitluck S."/>
            <person name="Teshima H."/>
            <person name="Detter J.C."/>
            <person name="Han C."/>
            <person name="Tapia R."/>
            <person name="Land M."/>
            <person name="Hauser L."/>
            <person name="Kyrpides N."/>
            <person name="Ivanova N."/>
            <person name="Ovchinnikova G."/>
            <person name="Pagani I."/>
            <person name="Rawat S.R."/>
            <person name="Mannisto M."/>
            <person name="Haggblom M.M."/>
            <person name="Woyke T."/>
        </authorList>
    </citation>
    <scope>NUCLEOTIDE SEQUENCE [LARGE SCALE GENOMIC DNA]</scope>
    <source>
        <strain evidence="3">MP5ACTX9</strain>
        <plasmid evidence="3">Plasmid pACIX904</plasmid>
    </source>
</reference>
<keyword evidence="2" id="KW-0614">Plasmid</keyword>
<keyword evidence="3" id="KW-1185">Reference proteome</keyword>
<evidence type="ECO:0000313" key="3">
    <source>
        <dbReference type="Proteomes" id="UP000000343"/>
    </source>
</evidence>
<dbReference type="HOGENOM" id="CLU_699736_0_0_0"/>
<geneLocation type="plasmid" evidence="2 3">
    <name>pACIX904</name>
</geneLocation>
<protein>
    <recommendedName>
        <fullName evidence="4">Glycosyltransferase RgtA/B/C/D-like domain-containing protein</fullName>
    </recommendedName>
</protein>
<feature type="transmembrane region" description="Helical" evidence="1">
    <location>
        <begin position="195"/>
        <end position="215"/>
    </location>
</feature>
<feature type="transmembrane region" description="Helical" evidence="1">
    <location>
        <begin position="154"/>
        <end position="183"/>
    </location>
</feature>
<gene>
    <name evidence="2" type="ordered locus">AciX9_4501</name>
</gene>
<dbReference type="EMBL" id="CP002484">
    <property type="protein sequence ID" value="ADW71445.1"/>
    <property type="molecule type" value="Genomic_DNA"/>
</dbReference>
<dbReference type="PaxDb" id="1198114-AciX9_4501"/>
<feature type="transmembrane region" description="Helical" evidence="1">
    <location>
        <begin position="297"/>
        <end position="313"/>
    </location>
</feature>
<feature type="transmembrane region" description="Helical" evidence="1">
    <location>
        <begin position="263"/>
        <end position="285"/>
    </location>
</feature>
<dbReference type="OrthoDB" id="108572at2"/>
<proteinExistence type="predicted"/>
<keyword evidence="1" id="KW-0472">Membrane</keyword>